<evidence type="ECO:0000256" key="1">
    <source>
        <dbReference type="SAM" id="MobiDB-lite"/>
    </source>
</evidence>
<dbReference type="PROSITE" id="PS01159">
    <property type="entry name" value="WW_DOMAIN_1"/>
    <property type="match status" value="1"/>
</dbReference>
<dbReference type="OrthoDB" id="2367685at2759"/>
<feature type="region of interest" description="Disordered" evidence="1">
    <location>
        <begin position="141"/>
        <end position="169"/>
    </location>
</feature>
<dbReference type="Gene3D" id="2.20.70.10">
    <property type="match status" value="1"/>
</dbReference>
<feature type="compositionally biased region" description="Low complexity" evidence="1">
    <location>
        <begin position="151"/>
        <end position="164"/>
    </location>
</feature>
<dbReference type="InterPro" id="IPR001202">
    <property type="entry name" value="WW_dom"/>
</dbReference>
<evidence type="ECO:0000313" key="3">
    <source>
        <dbReference type="EMBL" id="KAF2812551.1"/>
    </source>
</evidence>
<sequence>MFSFGAESDSEDDEGGAFPERKSHASPVLPTDEEPSPKLKNHAQLDYEAQLELLEQQNKKRLTIARRESPGPQNQEQEISWNPPIGIPKVPSGWVAQWDNSSRTFYYIQLSTGASQWNMPTTAAPPDELPNSLQANKELRISPSESPNDGSSQNPTQNSNSSSQAPVDLPGFDHWANWDDLTTKYGTGPITDALWKAIEALNLLRSDAEAQERPFLPDERIVVIARRVLVSARLERKVYFQELITQLPMCEQELLADRGVDPLSYGVVLDVFRSYRNFLARGKLYIPQLDPLDYHPDAFEAWFFSDPTPTAASASPHISSHSQEAPRSHNSSAGGTLRAHLEFAAQWQNVQQSSTKAHADSLVQQ</sequence>
<keyword evidence="4" id="KW-1185">Reference proteome</keyword>
<protein>
    <recommendedName>
        <fullName evidence="2">WW domain-containing protein</fullName>
    </recommendedName>
</protein>
<feature type="compositionally biased region" description="Low complexity" evidence="1">
    <location>
        <begin position="313"/>
        <end position="322"/>
    </location>
</feature>
<accession>A0A6A6YUU7</accession>
<feature type="domain" description="WW" evidence="2">
    <location>
        <begin position="88"/>
        <end position="122"/>
    </location>
</feature>
<reference evidence="5" key="3">
    <citation type="submission" date="2025-04" db="UniProtKB">
        <authorList>
            <consortium name="RefSeq"/>
        </authorList>
    </citation>
    <scope>IDENTIFICATION</scope>
    <source>
        <strain evidence="5">CBS 304.34</strain>
    </source>
</reference>
<dbReference type="SMART" id="SM00456">
    <property type="entry name" value="WW"/>
    <property type="match status" value="1"/>
</dbReference>
<reference evidence="5" key="2">
    <citation type="submission" date="2020-04" db="EMBL/GenBank/DDBJ databases">
        <authorList>
            <consortium name="NCBI Genome Project"/>
        </authorList>
    </citation>
    <scope>NUCLEOTIDE SEQUENCE</scope>
    <source>
        <strain evidence="5">CBS 304.34</strain>
    </source>
</reference>
<feature type="compositionally biased region" description="Polar residues" evidence="1">
    <location>
        <begin position="71"/>
        <end position="80"/>
    </location>
</feature>
<reference evidence="3 5" key="1">
    <citation type="journal article" date="2020" name="Stud. Mycol.">
        <title>101 Dothideomycetes genomes: a test case for predicting lifestyles and emergence of pathogens.</title>
        <authorList>
            <person name="Haridas S."/>
            <person name="Albert R."/>
            <person name="Binder M."/>
            <person name="Bloem J."/>
            <person name="Labutti K."/>
            <person name="Salamov A."/>
            <person name="Andreopoulos B."/>
            <person name="Baker S."/>
            <person name="Barry K."/>
            <person name="Bills G."/>
            <person name="Bluhm B."/>
            <person name="Cannon C."/>
            <person name="Castanera R."/>
            <person name="Culley D."/>
            <person name="Daum C."/>
            <person name="Ezra D."/>
            <person name="Gonzalez J."/>
            <person name="Henrissat B."/>
            <person name="Kuo A."/>
            <person name="Liang C."/>
            <person name="Lipzen A."/>
            <person name="Lutzoni F."/>
            <person name="Magnuson J."/>
            <person name="Mondo S."/>
            <person name="Nolan M."/>
            <person name="Ohm R."/>
            <person name="Pangilinan J."/>
            <person name="Park H.-J."/>
            <person name="Ramirez L."/>
            <person name="Alfaro M."/>
            <person name="Sun H."/>
            <person name="Tritt A."/>
            <person name="Yoshinaga Y."/>
            <person name="Zwiers L.-H."/>
            <person name="Turgeon B."/>
            <person name="Goodwin S."/>
            <person name="Spatafora J."/>
            <person name="Crous P."/>
            <person name="Grigoriev I."/>
        </authorList>
    </citation>
    <scope>NUCLEOTIDE SEQUENCE</scope>
    <source>
        <strain evidence="3 5">CBS 304.34</strain>
    </source>
</reference>
<dbReference type="SUPFAM" id="SSF51045">
    <property type="entry name" value="WW domain"/>
    <property type="match status" value="1"/>
</dbReference>
<organism evidence="3">
    <name type="scientific">Mytilinidion resinicola</name>
    <dbReference type="NCBI Taxonomy" id="574789"/>
    <lineage>
        <taxon>Eukaryota</taxon>
        <taxon>Fungi</taxon>
        <taxon>Dikarya</taxon>
        <taxon>Ascomycota</taxon>
        <taxon>Pezizomycotina</taxon>
        <taxon>Dothideomycetes</taxon>
        <taxon>Pleosporomycetidae</taxon>
        <taxon>Mytilinidiales</taxon>
        <taxon>Mytilinidiaceae</taxon>
        <taxon>Mytilinidion</taxon>
    </lineage>
</organism>
<dbReference type="Proteomes" id="UP000504636">
    <property type="component" value="Unplaced"/>
</dbReference>
<dbReference type="RefSeq" id="XP_033579515.1">
    <property type="nucleotide sequence ID" value="XM_033713874.1"/>
</dbReference>
<dbReference type="PROSITE" id="PS50020">
    <property type="entry name" value="WW_DOMAIN_2"/>
    <property type="match status" value="1"/>
</dbReference>
<dbReference type="InterPro" id="IPR036020">
    <property type="entry name" value="WW_dom_sf"/>
</dbReference>
<name>A0A6A6YUU7_9PEZI</name>
<dbReference type="EMBL" id="MU003697">
    <property type="protein sequence ID" value="KAF2812551.1"/>
    <property type="molecule type" value="Genomic_DNA"/>
</dbReference>
<feature type="region of interest" description="Disordered" evidence="1">
    <location>
        <begin position="313"/>
        <end position="334"/>
    </location>
</feature>
<feature type="compositionally biased region" description="Polar residues" evidence="1">
    <location>
        <begin position="323"/>
        <end position="334"/>
    </location>
</feature>
<dbReference type="GeneID" id="54454767"/>
<evidence type="ECO:0000313" key="4">
    <source>
        <dbReference type="Proteomes" id="UP000504636"/>
    </source>
</evidence>
<feature type="region of interest" description="Disordered" evidence="1">
    <location>
        <begin position="58"/>
        <end position="85"/>
    </location>
</feature>
<dbReference type="AlphaFoldDB" id="A0A6A6YUU7"/>
<dbReference type="CDD" id="cd00201">
    <property type="entry name" value="WW"/>
    <property type="match status" value="1"/>
</dbReference>
<dbReference type="Pfam" id="PF00397">
    <property type="entry name" value="WW"/>
    <property type="match status" value="1"/>
</dbReference>
<evidence type="ECO:0000259" key="2">
    <source>
        <dbReference type="PROSITE" id="PS50020"/>
    </source>
</evidence>
<evidence type="ECO:0000313" key="5">
    <source>
        <dbReference type="RefSeq" id="XP_033579515.1"/>
    </source>
</evidence>
<proteinExistence type="predicted"/>
<feature type="region of interest" description="Disordered" evidence="1">
    <location>
        <begin position="1"/>
        <end position="45"/>
    </location>
</feature>
<gene>
    <name evidence="3 5" type="ORF">BDZ99DRAFT_269212</name>
</gene>